<dbReference type="InterPro" id="IPR011257">
    <property type="entry name" value="DNA_glycosylase"/>
</dbReference>
<dbReference type="EMBL" id="LPXN01000001">
    <property type="protein sequence ID" value="KZD12929.1"/>
    <property type="molecule type" value="Genomic_DNA"/>
</dbReference>
<keyword evidence="2 12" id="KW-0004">4Fe-4S</keyword>
<accession>A0A154WHI1</accession>
<dbReference type="STRING" id="580166.AUP43_00085"/>
<evidence type="ECO:0000256" key="5">
    <source>
        <dbReference type="ARBA" id="ARBA00022801"/>
    </source>
</evidence>
<dbReference type="InterPro" id="IPR005759">
    <property type="entry name" value="Nth"/>
</dbReference>
<keyword evidence="5 12" id="KW-0378">Hydrolase</keyword>
<gene>
    <name evidence="12" type="primary">nth</name>
    <name evidence="14" type="ORF">AUP43_00085</name>
</gene>
<dbReference type="InterPro" id="IPR000445">
    <property type="entry name" value="HhH_motif"/>
</dbReference>
<dbReference type="HAMAP" id="MF_00942">
    <property type="entry name" value="Nth"/>
    <property type="match status" value="1"/>
</dbReference>
<dbReference type="FunFam" id="1.10.340.30:FF:000001">
    <property type="entry name" value="Endonuclease III"/>
    <property type="match status" value="1"/>
</dbReference>
<evidence type="ECO:0000256" key="1">
    <source>
        <dbReference type="ARBA" id="ARBA00008343"/>
    </source>
</evidence>
<comment type="function">
    <text evidence="12">DNA repair enzyme that has both DNA N-glycosylase activity and AP-lyase activity. The DNA N-glycosylase activity releases various damaged pyrimidines from DNA by cleaving the N-glycosidic bond, leaving an AP (apurinic/apyrimidinic) site. The AP-lyase activity cleaves the phosphodiester bond 3' to the AP site by a beta-elimination, leaving a 3'-terminal unsaturated sugar and a product with a terminal 5'-phosphate.</text>
</comment>
<dbReference type="PIRSF" id="PIRSF001435">
    <property type="entry name" value="Nth"/>
    <property type="match status" value="1"/>
</dbReference>
<keyword evidence="3 12" id="KW-0479">Metal-binding</keyword>
<keyword evidence="8 12" id="KW-0238">DNA-binding</keyword>
<feature type="binding site" evidence="12">
    <location>
        <position position="203"/>
    </location>
    <ligand>
        <name>[4Fe-4S] cluster</name>
        <dbReference type="ChEBI" id="CHEBI:49883"/>
    </ligand>
</feature>
<feature type="binding site" evidence="12">
    <location>
        <position position="197"/>
    </location>
    <ligand>
        <name>[4Fe-4S] cluster</name>
        <dbReference type="ChEBI" id="CHEBI:49883"/>
    </ligand>
</feature>
<dbReference type="NCBIfam" id="TIGR01083">
    <property type="entry name" value="nth"/>
    <property type="match status" value="1"/>
</dbReference>
<reference evidence="14 15" key="1">
    <citation type="submission" date="2015-12" db="EMBL/GenBank/DDBJ databases">
        <title>Genome sequence of Oceanibaculum pacificum MCCC 1A02656.</title>
        <authorList>
            <person name="Lu L."/>
            <person name="Lai Q."/>
            <person name="Shao Z."/>
            <person name="Qian P."/>
        </authorList>
    </citation>
    <scope>NUCLEOTIDE SEQUENCE [LARGE SCALE GENOMIC DNA]</scope>
    <source>
        <strain evidence="14 15">MCCC 1A02656</strain>
    </source>
</reference>
<dbReference type="Pfam" id="PF00633">
    <property type="entry name" value="HHH"/>
    <property type="match status" value="1"/>
</dbReference>
<keyword evidence="15" id="KW-1185">Reference proteome</keyword>
<dbReference type="RefSeq" id="WP_067551287.1">
    <property type="nucleotide sequence ID" value="NZ_LPXN01000001.1"/>
</dbReference>
<dbReference type="PANTHER" id="PTHR10359:SF18">
    <property type="entry name" value="ENDONUCLEASE III"/>
    <property type="match status" value="1"/>
</dbReference>
<organism evidence="14 15">
    <name type="scientific">Oceanibaculum pacificum</name>
    <dbReference type="NCBI Taxonomy" id="580166"/>
    <lineage>
        <taxon>Bacteria</taxon>
        <taxon>Pseudomonadati</taxon>
        <taxon>Pseudomonadota</taxon>
        <taxon>Alphaproteobacteria</taxon>
        <taxon>Rhodospirillales</taxon>
        <taxon>Oceanibaculaceae</taxon>
        <taxon>Oceanibaculum</taxon>
    </lineage>
</organism>
<comment type="caution">
    <text evidence="14">The sequence shown here is derived from an EMBL/GenBank/DDBJ whole genome shotgun (WGS) entry which is preliminary data.</text>
</comment>
<dbReference type="CDD" id="cd00056">
    <property type="entry name" value="ENDO3c"/>
    <property type="match status" value="1"/>
</dbReference>
<dbReference type="OrthoDB" id="9800977at2"/>
<dbReference type="GO" id="GO:0140078">
    <property type="term" value="F:class I DNA-(apurinic or apyrimidinic site) endonuclease activity"/>
    <property type="evidence" value="ECO:0007669"/>
    <property type="project" value="UniProtKB-EC"/>
</dbReference>
<dbReference type="Pfam" id="PF10576">
    <property type="entry name" value="EndIII_4Fe-2S"/>
    <property type="match status" value="1"/>
</dbReference>
<comment type="similarity">
    <text evidence="1 12">Belongs to the Nth/MutY family.</text>
</comment>
<dbReference type="Pfam" id="PF00730">
    <property type="entry name" value="HhH-GPD"/>
    <property type="match status" value="1"/>
</dbReference>
<keyword evidence="11 12" id="KW-0326">Glycosidase</keyword>
<dbReference type="SMART" id="SM00478">
    <property type="entry name" value="ENDO3c"/>
    <property type="match status" value="1"/>
</dbReference>
<dbReference type="PANTHER" id="PTHR10359">
    <property type="entry name" value="A/G-SPECIFIC ADENINE GLYCOSYLASE/ENDONUCLEASE III"/>
    <property type="match status" value="1"/>
</dbReference>
<proteinExistence type="inferred from homology"/>
<keyword evidence="14" id="KW-0540">Nuclease</keyword>
<dbReference type="GO" id="GO:0051539">
    <property type="term" value="F:4 iron, 4 sulfur cluster binding"/>
    <property type="evidence" value="ECO:0007669"/>
    <property type="project" value="UniProtKB-UniRule"/>
</dbReference>
<protein>
    <recommendedName>
        <fullName evidence="12">Endonuclease III</fullName>
        <ecNumber evidence="12">4.2.99.18</ecNumber>
    </recommendedName>
    <alternativeName>
        <fullName evidence="12">DNA-(apurinic or apyrimidinic site) lyase</fullName>
    </alternativeName>
</protein>
<comment type="catalytic activity">
    <reaction evidence="12">
        <text>2'-deoxyribonucleotide-(2'-deoxyribose 5'-phosphate)-2'-deoxyribonucleotide-DNA = a 3'-end 2'-deoxyribonucleotide-(2,3-dehydro-2,3-deoxyribose 5'-phosphate)-DNA + a 5'-end 5'-phospho-2'-deoxyribonucleoside-DNA + H(+)</text>
        <dbReference type="Rhea" id="RHEA:66592"/>
        <dbReference type="Rhea" id="RHEA-COMP:13180"/>
        <dbReference type="Rhea" id="RHEA-COMP:16897"/>
        <dbReference type="Rhea" id="RHEA-COMP:17067"/>
        <dbReference type="ChEBI" id="CHEBI:15378"/>
        <dbReference type="ChEBI" id="CHEBI:136412"/>
        <dbReference type="ChEBI" id="CHEBI:157695"/>
        <dbReference type="ChEBI" id="CHEBI:167181"/>
        <dbReference type="EC" id="4.2.99.18"/>
    </reaction>
</comment>
<dbReference type="InterPro" id="IPR003651">
    <property type="entry name" value="Endonuclease3_FeS-loop_motif"/>
</dbReference>
<sequence>MTKAEVEEFFARLQASNPEPKGELDYLNPFTLLVAVVLSAQATDVSVNKATKDLFPIADTPEKMHALGVEGLTRYIKTIGLYNSKAKNVIELCRLLIDKHGSQVPQDRETLESLPGVGRKTANVVLNIAFGQPTIAVDTHLFRLGNRTGLAPGKTPLAVELLLEKRIPKPYLQHAHHWLILHGRYICKARKPDCWRCVVSHVCKFKEKTPDPVSA</sequence>
<evidence type="ECO:0000256" key="12">
    <source>
        <dbReference type="HAMAP-Rule" id="MF_00942"/>
    </source>
</evidence>
<dbReference type="InterPro" id="IPR003265">
    <property type="entry name" value="HhH-GPD_domain"/>
</dbReference>
<keyword evidence="7 12" id="KW-0411">Iron-sulfur</keyword>
<dbReference type="EC" id="4.2.99.18" evidence="12"/>
<dbReference type="GO" id="GO:0019104">
    <property type="term" value="F:DNA N-glycosylase activity"/>
    <property type="evidence" value="ECO:0007669"/>
    <property type="project" value="UniProtKB-UniRule"/>
</dbReference>
<feature type="binding site" evidence="12">
    <location>
        <position position="194"/>
    </location>
    <ligand>
        <name>[4Fe-4S] cluster</name>
        <dbReference type="ChEBI" id="CHEBI:49883"/>
    </ligand>
</feature>
<evidence type="ECO:0000313" key="14">
    <source>
        <dbReference type="EMBL" id="KZD12929.1"/>
    </source>
</evidence>
<dbReference type="GO" id="GO:0003677">
    <property type="term" value="F:DNA binding"/>
    <property type="evidence" value="ECO:0007669"/>
    <property type="project" value="UniProtKB-UniRule"/>
</dbReference>
<name>A0A154WHI1_9PROT</name>
<dbReference type="Gene3D" id="1.10.340.30">
    <property type="entry name" value="Hypothetical protein, domain 2"/>
    <property type="match status" value="1"/>
</dbReference>
<evidence type="ECO:0000256" key="6">
    <source>
        <dbReference type="ARBA" id="ARBA00023004"/>
    </source>
</evidence>
<evidence type="ECO:0000259" key="13">
    <source>
        <dbReference type="SMART" id="SM00478"/>
    </source>
</evidence>
<dbReference type="PROSITE" id="PS01155">
    <property type="entry name" value="ENDONUCLEASE_III_2"/>
    <property type="match status" value="1"/>
</dbReference>
<keyword evidence="4 12" id="KW-0227">DNA damage</keyword>
<evidence type="ECO:0000313" key="15">
    <source>
        <dbReference type="Proteomes" id="UP000076400"/>
    </source>
</evidence>
<evidence type="ECO:0000256" key="2">
    <source>
        <dbReference type="ARBA" id="ARBA00022485"/>
    </source>
</evidence>
<keyword evidence="9 12" id="KW-0234">DNA repair</keyword>
<keyword evidence="6 12" id="KW-0408">Iron</keyword>
<feature type="binding site" evidence="12">
    <location>
        <position position="187"/>
    </location>
    <ligand>
        <name>[4Fe-4S] cluster</name>
        <dbReference type="ChEBI" id="CHEBI:49883"/>
    </ligand>
</feature>
<keyword evidence="14" id="KW-0255">Endonuclease</keyword>
<dbReference type="FunFam" id="1.10.1670.10:FF:000001">
    <property type="entry name" value="Endonuclease III"/>
    <property type="match status" value="1"/>
</dbReference>
<dbReference type="GO" id="GO:0006285">
    <property type="term" value="P:base-excision repair, AP site formation"/>
    <property type="evidence" value="ECO:0007669"/>
    <property type="project" value="TreeGrafter"/>
</dbReference>
<comment type="cofactor">
    <cofactor evidence="12">
        <name>[4Fe-4S] cluster</name>
        <dbReference type="ChEBI" id="CHEBI:49883"/>
    </cofactor>
    <text evidence="12">Binds 1 [4Fe-4S] cluster.</text>
</comment>
<evidence type="ECO:0000256" key="3">
    <source>
        <dbReference type="ARBA" id="ARBA00022723"/>
    </source>
</evidence>
<feature type="domain" description="HhH-GPD" evidence="13">
    <location>
        <begin position="38"/>
        <end position="185"/>
    </location>
</feature>
<evidence type="ECO:0000256" key="11">
    <source>
        <dbReference type="ARBA" id="ARBA00023295"/>
    </source>
</evidence>
<dbReference type="InterPro" id="IPR004036">
    <property type="entry name" value="Endonuclease-III-like_CS2"/>
</dbReference>
<dbReference type="Proteomes" id="UP000076400">
    <property type="component" value="Unassembled WGS sequence"/>
</dbReference>
<dbReference type="AlphaFoldDB" id="A0A154WHI1"/>
<dbReference type="GO" id="GO:0046872">
    <property type="term" value="F:metal ion binding"/>
    <property type="evidence" value="ECO:0007669"/>
    <property type="project" value="UniProtKB-KW"/>
</dbReference>
<dbReference type="Gene3D" id="1.10.1670.10">
    <property type="entry name" value="Helix-hairpin-Helix base-excision DNA repair enzymes (C-terminal)"/>
    <property type="match status" value="1"/>
</dbReference>
<keyword evidence="10 12" id="KW-0456">Lyase</keyword>
<evidence type="ECO:0000256" key="9">
    <source>
        <dbReference type="ARBA" id="ARBA00023204"/>
    </source>
</evidence>
<evidence type="ECO:0000256" key="7">
    <source>
        <dbReference type="ARBA" id="ARBA00023014"/>
    </source>
</evidence>
<evidence type="ECO:0000256" key="10">
    <source>
        <dbReference type="ARBA" id="ARBA00023239"/>
    </source>
</evidence>
<dbReference type="InterPro" id="IPR023170">
    <property type="entry name" value="HhH_base_excis_C"/>
</dbReference>
<evidence type="ECO:0000256" key="8">
    <source>
        <dbReference type="ARBA" id="ARBA00023125"/>
    </source>
</evidence>
<evidence type="ECO:0000256" key="4">
    <source>
        <dbReference type="ARBA" id="ARBA00022763"/>
    </source>
</evidence>
<dbReference type="SUPFAM" id="SSF48150">
    <property type="entry name" value="DNA-glycosylase"/>
    <property type="match status" value="1"/>
</dbReference>